<dbReference type="Proteomes" id="UP001178148">
    <property type="component" value="Unassembled WGS sequence"/>
</dbReference>
<organism evidence="1 2">
    <name type="scientific">Candidatus Endonucleibacter bathymodioli</name>
    <dbReference type="NCBI Taxonomy" id="539814"/>
    <lineage>
        <taxon>Bacteria</taxon>
        <taxon>Pseudomonadati</taxon>
        <taxon>Pseudomonadota</taxon>
        <taxon>Gammaproteobacteria</taxon>
        <taxon>Oceanospirillales</taxon>
        <taxon>Endozoicomonadaceae</taxon>
        <taxon>Candidatus Endonucleibacter</taxon>
    </lineage>
</organism>
<sequence>MKLIANDNDKEFNEKVGDFELCKNAGYKRSIFDSRYIDHVKFADKFVKLEYDIK</sequence>
<gene>
    <name evidence="1" type="ORF">QS748_02490</name>
</gene>
<accession>A0AA90SS01</accession>
<evidence type="ECO:0000313" key="1">
    <source>
        <dbReference type="EMBL" id="MDP0588120.1"/>
    </source>
</evidence>
<dbReference type="AlphaFoldDB" id="A0AA90SS01"/>
<dbReference type="EMBL" id="JASXSV010000003">
    <property type="protein sequence ID" value="MDP0588120.1"/>
    <property type="molecule type" value="Genomic_DNA"/>
</dbReference>
<proteinExistence type="predicted"/>
<keyword evidence="2" id="KW-1185">Reference proteome</keyword>
<reference evidence="1 2" key="1">
    <citation type="journal article" date="2023" name="bioRxiv">
        <title>An intranuclear bacterial parasite of deep-sea mussels expresses apoptosis inhibitors acquired from its host.</title>
        <authorList>
            <person name="Gonzalez Porras M.A."/>
            <person name="Assie A."/>
            <person name="Tietjen M."/>
            <person name="Violette M."/>
            <person name="Kleiner M."/>
            <person name="Gruber-Vodicka H."/>
            <person name="Dubilier N."/>
            <person name="Leisch N."/>
        </authorList>
    </citation>
    <scope>NUCLEOTIDE SEQUENCE [LARGE SCALE GENOMIC DNA]</scope>
    <source>
        <strain evidence="1">IAP13</strain>
    </source>
</reference>
<protein>
    <submittedName>
        <fullName evidence="1">Uncharacterized protein</fullName>
    </submittedName>
</protein>
<name>A0AA90SS01_9GAMM</name>
<comment type="caution">
    <text evidence="1">The sequence shown here is derived from an EMBL/GenBank/DDBJ whole genome shotgun (WGS) entry which is preliminary data.</text>
</comment>
<evidence type="ECO:0000313" key="2">
    <source>
        <dbReference type="Proteomes" id="UP001178148"/>
    </source>
</evidence>